<evidence type="ECO:0000313" key="2">
    <source>
        <dbReference type="Proteomes" id="UP000238479"/>
    </source>
</evidence>
<name>A0A2P6RQ26_ROSCH</name>
<reference evidence="1 2" key="1">
    <citation type="journal article" date="2018" name="Nat. Genet.">
        <title>The Rosa genome provides new insights in the design of modern roses.</title>
        <authorList>
            <person name="Bendahmane M."/>
        </authorList>
    </citation>
    <scope>NUCLEOTIDE SEQUENCE [LARGE SCALE GENOMIC DNA]</scope>
    <source>
        <strain evidence="2">cv. Old Blush</strain>
    </source>
</reference>
<dbReference type="AlphaFoldDB" id="A0A2P6RQ26"/>
<sequence length="49" mass="5367">MNYKSTILPLKPFNHISLSLSKSQISLSLSLPPPSDLSFSLLNLAVVVR</sequence>
<protein>
    <submittedName>
        <fullName evidence="1">Uncharacterized protein</fullName>
    </submittedName>
</protein>
<proteinExistence type="predicted"/>
<organism evidence="1 2">
    <name type="scientific">Rosa chinensis</name>
    <name type="common">China rose</name>
    <dbReference type="NCBI Taxonomy" id="74649"/>
    <lineage>
        <taxon>Eukaryota</taxon>
        <taxon>Viridiplantae</taxon>
        <taxon>Streptophyta</taxon>
        <taxon>Embryophyta</taxon>
        <taxon>Tracheophyta</taxon>
        <taxon>Spermatophyta</taxon>
        <taxon>Magnoliopsida</taxon>
        <taxon>eudicotyledons</taxon>
        <taxon>Gunneridae</taxon>
        <taxon>Pentapetalae</taxon>
        <taxon>rosids</taxon>
        <taxon>fabids</taxon>
        <taxon>Rosales</taxon>
        <taxon>Rosaceae</taxon>
        <taxon>Rosoideae</taxon>
        <taxon>Rosoideae incertae sedis</taxon>
        <taxon>Rosa</taxon>
    </lineage>
</organism>
<comment type="caution">
    <text evidence="1">The sequence shown here is derived from an EMBL/GenBank/DDBJ whole genome shotgun (WGS) entry which is preliminary data.</text>
</comment>
<keyword evidence="2" id="KW-1185">Reference proteome</keyword>
<evidence type="ECO:0000313" key="1">
    <source>
        <dbReference type="EMBL" id="PRQ48510.1"/>
    </source>
</evidence>
<dbReference type="Gramene" id="PRQ48510">
    <property type="protein sequence ID" value="PRQ48510"/>
    <property type="gene ID" value="RchiOBHm_Chr2g0111511"/>
</dbReference>
<dbReference type="Proteomes" id="UP000238479">
    <property type="component" value="Chromosome 2"/>
</dbReference>
<dbReference type="EMBL" id="PDCK01000040">
    <property type="protein sequence ID" value="PRQ48510.1"/>
    <property type="molecule type" value="Genomic_DNA"/>
</dbReference>
<accession>A0A2P6RQ26</accession>
<gene>
    <name evidence="1" type="ORF">RchiOBHm_Chr2g0111511</name>
</gene>